<keyword evidence="1" id="KW-0472">Membrane</keyword>
<dbReference type="EMBL" id="LLXV01000077">
    <property type="protein sequence ID" value="KRG47556.1"/>
    <property type="molecule type" value="Genomic_DNA"/>
</dbReference>
<accession>A0A0R0B1V6</accession>
<protein>
    <recommendedName>
        <fullName evidence="4">Transmembrane protein</fullName>
    </recommendedName>
</protein>
<feature type="transmembrane region" description="Helical" evidence="1">
    <location>
        <begin position="85"/>
        <end position="108"/>
    </location>
</feature>
<reference evidence="2 3" key="1">
    <citation type="journal article" date="2016" name="Front. Microbiol.">
        <title>Genome Sequence of Type Strains of Genus Stenotrophomonas.</title>
        <authorList>
            <person name="Patil P.P."/>
            <person name="Midha S."/>
            <person name="Kumar S."/>
            <person name="Patil P.B."/>
        </authorList>
    </citation>
    <scope>NUCLEOTIDE SEQUENCE [LARGE SCALE GENOMIC DNA]</scope>
    <source>
        <strain evidence="2 3">LMG 978</strain>
    </source>
</reference>
<name>A0A0R0B1V6_9GAMM</name>
<evidence type="ECO:0008006" key="4">
    <source>
        <dbReference type="Google" id="ProtNLM"/>
    </source>
</evidence>
<evidence type="ECO:0000313" key="3">
    <source>
        <dbReference type="Proteomes" id="UP000051757"/>
    </source>
</evidence>
<dbReference type="Proteomes" id="UP000051757">
    <property type="component" value="Unassembled WGS sequence"/>
</dbReference>
<keyword evidence="3" id="KW-1185">Reference proteome</keyword>
<sequence length="151" mass="16074">MDERLHKRWMAVAGLLAGLPTVAAGGTGAVLGLMVVWDGKYLTGDEHTWLLLWSSAGIIGLLSWLWLSGLFLWRGVAGLRQSPVVAWAGLGVGALAALGVVAATLYFTFKHGEISTLAFLGFGPPLLLMAGHLAWLRWGARGVGTRLNAQR</sequence>
<keyword evidence="1" id="KW-0812">Transmembrane</keyword>
<proteinExistence type="predicted"/>
<feature type="transmembrane region" description="Helical" evidence="1">
    <location>
        <begin position="12"/>
        <end position="37"/>
    </location>
</feature>
<keyword evidence="1" id="KW-1133">Transmembrane helix</keyword>
<organism evidence="2 3">
    <name type="scientific">Stenotrophomonas beteli</name>
    <dbReference type="NCBI Taxonomy" id="3384461"/>
    <lineage>
        <taxon>Bacteria</taxon>
        <taxon>Pseudomonadati</taxon>
        <taxon>Pseudomonadota</taxon>
        <taxon>Gammaproteobacteria</taxon>
        <taxon>Lysobacterales</taxon>
        <taxon>Lysobacteraceae</taxon>
        <taxon>Stenotrophomonas</taxon>
        <taxon>Stenotrophomonas maltophilia group</taxon>
    </lineage>
</organism>
<feature type="transmembrane region" description="Helical" evidence="1">
    <location>
        <begin position="114"/>
        <end position="136"/>
    </location>
</feature>
<comment type="caution">
    <text evidence="2">The sequence shown here is derived from an EMBL/GenBank/DDBJ whole genome shotgun (WGS) entry which is preliminary data.</text>
</comment>
<feature type="transmembrane region" description="Helical" evidence="1">
    <location>
        <begin position="49"/>
        <end position="73"/>
    </location>
</feature>
<gene>
    <name evidence="2" type="ORF">ARC23_03045</name>
</gene>
<evidence type="ECO:0000256" key="1">
    <source>
        <dbReference type="SAM" id="Phobius"/>
    </source>
</evidence>
<evidence type="ECO:0000313" key="2">
    <source>
        <dbReference type="EMBL" id="KRG47556.1"/>
    </source>
</evidence>
<dbReference type="AlphaFoldDB" id="A0A0R0B1V6"/>